<dbReference type="AlphaFoldDB" id="A0A1X6Z0W0"/>
<dbReference type="InterPro" id="IPR014748">
    <property type="entry name" value="Enoyl-CoA_hydra_C"/>
</dbReference>
<keyword evidence="4" id="KW-0443">Lipid metabolism</keyword>
<dbReference type="InterPro" id="IPR018376">
    <property type="entry name" value="Enoyl-CoA_hyd/isom_CS"/>
</dbReference>
<dbReference type="Pfam" id="PF00378">
    <property type="entry name" value="ECH_1"/>
    <property type="match status" value="1"/>
</dbReference>
<evidence type="ECO:0000256" key="5">
    <source>
        <dbReference type="ARBA" id="ARBA00023235"/>
    </source>
</evidence>
<keyword evidence="8" id="KW-1185">Reference proteome</keyword>
<gene>
    <name evidence="7" type="primary">echA8_2</name>
    <name evidence="7" type="ORF">ROA7450_01743</name>
</gene>
<protein>
    <submittedName>
        <fullName evidence="7">Putative enoyl-CoA hydratase echA8</fullName>
        <ecNumber evidence="7">4.2.1.17</ecNumber>
    </submittedName>
</protein>
<accession>A0A1X6Z0W0</accession>
<dbReference type="SUPFAM" id="SSF52096">
    <property type="entry name" value="ClpP/crotonase"/>
    <property type="match status" value="1"/>
</dbReference>
<dbReference type="InterPro" id="IPR045002">
    <property type="entry name" value="Ech1-like"/>
</dbReference>
<dbReference type="GO" id="GO:0004300">
    <property type="term" value="F:enoyl-CoA hydratase activity"/>
    <property type="evidence" value="ECO:0007669"/>
    <property type="project" value="UniProtKB-EC"/>
</dbReference>
<dbReference type="CDD" id="cd06558">
    <property type="entry name" value="crotonase-like"/>
    <property type="match status" value="1"/>
</dbReference>
<dbReference type="EC" id="4.2.1.17" evidence="7"/>
<dbReference type="InterPro" id="IPR029045">
    <property type="entry name" value="ClpP/crotonase-like_dom_sf"/>
</dbReference>
<keyword evidence="7" id="KW-0456">Lyase</keyword>
<dbReference type="Proteomes" id="UP000193061">
    <property type="component" value="Unassembled WGS sequence"/>
</dbReference>
<dbReference type="Gene3D" id="3.90.226.10">
    <property type="entry name" value="2-enoyl-CoA Hydratase, Chain A, domain 1"/>
    <property type="match status" value="1"/>
</dbReference>
<dbReference type="PANTHER" id="PTHR43149">
    <property type="entry name" value="ENOYL-COA HYDRATASE"/>
    <property type="match status" value="1"/>
</dbReference>
<evidence type="ECO:0000256" key="4">
    <source>
        <dbReference type="ARBA" id="ARBA00023098"/>
    </source>
</evidence>
<dbReference type="UniPathway" id="UPA00659"/>
<organism evidence="7 8">
    <name type="scientific">Roseovarius albus</name>
    <dbReference type="NCBI Taxonomy" id="1247867"/>
    <lineage>
        <taxon>Bacteria</taxon>
        <taxon>Pseudomonadati</taxon>
        <taxon>Pseudomonadota</taxon>
        <taxon>Alphaproteobacteria</taxon>
        <taxon>Rhodobacterales</taxon>
        <taxon>Roseobacteraceae</taxon>
        <taxon>Roseovarius</taxon>
    </lineage>
</organism>
<dbReference type="OrthoDB" id="9781757at2"/>
<comment type="similarity">
    <text evidence="2 6">Belongs to the enoyl-CoA hydratase/isomerase family.</text>
</comment>
<dbReference type="NCBIfam" id="NF005699">
    <property type="entry name" value="PRK07509.1"/>
    <property type="match status" value="1"/>
</dbReference>
<dbReference type="Gene3D" id="1.10.12.10">
    <property type="entry name" value="Lyase 2-enoyl-coa Hydratase, Chain A, domain 2"/>
    <property type="match status" value="1"/>
</dbReference>
<name>A0A1X6Z0W0_9RHOB</name>
<evidence type="ECO:0000256" key="2">
    <source>
        <dbReference type="ARBA" id="ARBA00005254"/>
    </source>
</evidence>
<keyword evidence="5" id="KW-0413">Isomerase</keyword>
<evidence type="ECO:0000256" key="1">
    <source>
        <dbReference type="ARBA" id="ARBA00005005"/>
    </source>
</evidence>
<dbReference type="EMBL" id="FWFX01000004">
    <property type="protein sequence ID" value="SLN36687.1"/>
    <property type="molecule type" value="Genomic_DNA"/>
</dbReference>
<evidence type="ECO:0000313" key="8">
    <source>
        <dbReference type="Proteomes" id="UP000193061"/>
    </source>
</evidence>
<dbReference type="GO" id="GO:0006635">
    <property type="term" value="P:fatty acid beta-oxidation"/>
    <property type="evidence" value="ECO:0007669"/>
    <property type="project" value="UniProtKB-UniPathway"/>
</dbReference>
<reference evidence="7 8" key="1">
    <citation type="submission" date="2017-03" db="EMBL/GenBank/DDBJ databases">
        <authorList>
            <person name="Afonso C.L."/>
            <person name="Miller P.J."/>
            <person name="Scott M.A."/>
            <person name="Spackman E."/>
            <person name="Goraichik I."/>
            <person name="Dimitrov K.M."/>
            <person name="Suarez D.L."/>
            <person name="Swayne D.E."/>
        </authorList>
    </citation>
    <scope>NUCLEOTIDE SEQUENCE [LARGE SCALE GENOMIC DNA]</scope>
    <source>
        <strain evidence="7 8">CECT 7450</strain>
    </source>
</reference>
<dbReference type="PROSITE" id="PS00166">
    <property type="entry name" value="ENOYL_COA_HYDRATASE"/>
    <property type="match status" value="1"/>
</dbReference>
<dbReference type="PANTHER" id="PTHR43149:SF1">
    <property type="entry name" value="DELTA(3,5)-DELTA(2,4)-DIENOYL-COA ISOMERASE, MITOCHONDRIAL"/>
    <property type="match status" value="1"/>
</dbReference>
<evidence type="ECO:0000256" key="6">
    <source>
        <dbReference type="RuleBase" id="RU003707"/>
    </source>
</evidence>
<dbReference type="InterPro" id="IPR001753">
    <property type="entry name" value="Enoyl-CoA_hydra/iso"/>
</dbReference>
<dbReference type="GO" id="GO:0016853">
    <property type="term" value="F:isomerase activity"/>
    <property type="evidence" value="ECO:0007669"/>
    <property type="project" value="UniProtKB-KW"/>
</dbReference>
<keyword evidence="3" id="KW-0276">Fatty acid metabolism</keyword>
<proteinExistence type="inferred from homology"/>
<dbReference type="RefSeq" id="WP_085805276.1">
    <property type="nucleotide sequence ID" value="NZ_FWFX01000004.1"/>
</dbReference>
<comment type="pathway">
    <text evidence="1">Lipid metabolism; fatty acid beta-oxidation.</text>
</comment>
<sequence length="264" mass="28714">MSDTVLLKRNGPVAEVRLNRPDKHNAVDLSVFEGLAQIGEELRADTGLRAVILTGEGENFCSGIDTSLFAGGLSPKDINARILDFPEGEVANAFQKPAYVWQEIDVPVIAALQGATYGAGTQIALGADFRLAAPDTRMSVMEIKWGIIPDMSITRTLPRLVRADIAKELIFTGRVVEAIEAAHIGLITRIVDDPKQAAFDMADLICGKNPDAIRRGKRLLNDSWTAPASESLKLEAQFQTELLGSTNQMEAIFANLQKRAPNFK</sequence>
<evidence type="ECO:0000256" key="3">
    <source>
        <dbReference type="ARBA" id="ARBA00022832"/>
    </source>
</evidence>
<evidence type="ECO:0000313" key="7">
    <source>
        <dbReference type="EMBL" id="SLN36687.1"/>
    </source>
</evidence>